<dbReference type="InterPro" id="IPR001283">
    <property type="entry name" value="CRISP-related"/>
</dbReference>
<evidence type="ECO:0000256" key="2">
    <source>
        <dbReference type="ARBA" id="ARBA00022525"/>
    </source>
</evidence>
<dbReference type="PANTHER" id="PTHR10334">
    <property type="entry name" value="CYSTEINE-RICH SECRETORY PROTEIN-RELATED"/>
    <property type="match status" value="1"/>
</dbReference>
<dbReference type="PRINTS" id="PR00838">
    <property type="entry name" value="V5ALLERGEN"/>
</dbReference>
<dbReference type="PRINTS" id="PR00837">
    <property type="entry name" value="V5TPXLIKE"/>
</dbReference>
<keyword evidence="4" id="KW-0472">Membrane</keyword>
<dbReference type="AlphaFoldDB" id="A0ABD2WHE5"/>
<proteinExistence type="predicted"/>
<dbReference type="Proteomes" id="UP001627154">
    <property type="component" value="Unassembled WGS sequence"/>
</dbReference>
<evidence type="ECO:0000256" key="4">
    <source>
        <dbReference type="SAM" id="Phobius"/>
    </source>
</evidence>
<dbReference type="SMART" id="SM00198">
    <property type="entry name" value="SCP"/>
    <property type="match status" value="1"/>
</dbReference>
<dbReference type="InterPro" id="IPR035940">
    <property type="entry name" value="CAP_sf"/>
</dbReference>
<name>A0ABD2WHE5_9HYME</name>
<dbReference type="Gene3D" id="3.40.33.10">
    <property type="entry name" value="CAP"/>
    <property type="match status" value="1"/>
</dbReference>
<feature type="transmembrane region" description="Helical" evidence="4">
    <location>
        <begin position="65"/>
        <end position="82"/>
    </location>
</feature>
<protein>
    <recommendedName>
        <fullName evidence="5">SCP domain-containing protein</fullName>
    </recommendedName>
</protein>
<reference evidence="6 7" key="1">
    <citation type="journal article" date="2024" name="bioRxiv">
        <title>A reference genome for Trichogramma kaykai: A tiny desert-dwelling parasitoid wasp with competing sex-ratio distorters.</title>
        <authorList>
            <person name="Culotta J."/>
            <person name="Lindsey A.R."/>
        </authorList>
    </citation>
    <scope>NUCLEOTIDE SEQUENCE [LARGE SCALE GENOMIC DNA]</scope>
    <source>
        <strain evidence="6 7">KSX58</strain>
    </source>
</reference>
<dbReference type="PROSITE" id="PS01009">
    <property type="entry name" value="CRISP_1"/>
    <property type="match status" value="1"/>
</dbReference>
<dbReference type="SUPFAM" id="SSF55797">
    <property type="entry name" value="PR-1-like"/>
    <property type="match status" value="1"/>
</dbReference>
<keyword evidence="3" id="KW-1015">Disulfide bond</keyword>
<evidence type="ECO:0000256" key="3">
    <source>
        <dbReference type="ARBA" id="ARBA00023157"/>
    </source>
</evidence>
<dbReference type="EMBL" id="JBJJXI010000107">
    <property type="protein sequence ID" value="KAL3392115.1"/>
    <property type="molecule type" value="Genomic_DNA"/>
</dbReference>
<accession>A0ABD2WHE5</accession>
<feature type="transmembrane region" description="Helical" evidence="4">
    <location>
        <begin position="133"/>
        <end position="155"/>
    </location>
</feature>
<evidence type="ECO:0000313" key="7">
    <source>
        <dbReference type="Proteomes" id="UP001627154"/>
    </source>
</evidence>
<keyword evidence="4" id="KW-1133">Transmembrane helix</keyword>
<evidence type="ECO:0000259" key="5">
    <source>
        <dbReference type="SMART" id="SM00198"/>
    </source>
</evidence>
<comment type="caution">
    <text evidence="6">The sequence shown here is derived from an EMBL/GenBank/DDBJ whole genome shotgun (WGS) entry which is preliminary data.</text>
</comment>
<dbReference type="CDD" id="cd05380">
    <property type="entry name" value="CAP_euk"/>
    <property type="match status" value="1"/>
</dbReference>
<dbReference type="Pfam" id="PF00188">
    <property type="entry name" value="CAP"/>
    <property type="match status" value="1"/>
</dbReference>
<dbReference type="InterPro" id="IPR014044">
    <property type="entry name" value="CAP_dom"/>
</dbReference>
<keyword evidence="4" id="KW-0812">Transmembrane</keyword>
<feature type="domain" description="SCP" evidence="5">
    <location>
        <begin position="262"/>
        <end position="429"/>
    </location>
</feature>
<keyword evidence="7" id="KW-1185">Reference proteome</keyword>
<organism evidence="6 7">
    <name type="scientific">Trichogramma kaykai</name>
    <dbReference type="NCBI Taxonomy" id="54128"/>
    <lineage>
        <taxon>Eukaryota</taxon>
        <taxon>Metazoa</taxon>
        <taxon>Ecdysozoa</taxon>
        <taxon>Arthropoda</taxon>
        <taxon>Hexapoda</taxon>
        <taxon>Insecta</taxon>
        <taxon>Pterygota</taxon>
        <taxon>Neoptera</taxon>
        <taxon>Endopterygota</taxon>
        <taxon>Hymenoptera</taxon>
        <taxon>Apocrita</taxon>
        <taxon>Proctotrupomorpha</taxon>
        <taxon>Chalcidoidea</taxon>
        <taxon>Trichogrammatidae</taxon>
        <taxon>Trichogramma</taxon>
    </lineage>
</organism>
<evidence type="ECO:0000313" key="6">
    <source>
        <dbReference type="EMBL" id="KAL3392115.1"/>
    </source>
</evidence>
<feature type="transmembrane region" description="Helical" evidence="4">
    <location>
        <begin position="161"/>
        <end position="181"/>
    </location>
</feature>
<dbReference type="InterPro" id="IPR002413">
    <property type="entry name" value="V5_allergen-like"/>
</dbReference>
<dbReference type="InterPro" id="IPR018244">
    <property type="entry name" value="Allrgn_V5/Tpx1_CS"/>
</dbReference>
<evidence type="ECO:0000256" key="1">
    <source>
        <dbReference type="ARBA" id="ARBA00004613"/>
    </source>
</evidence>
<keyword evidence="2" id="KW-0964">Secreted</keyword>
<comment type="subcellular location">
    <subcellularLocation>
        <location evidence="1">Secreted</location>
    </subcellularLocation>
</comment>
<gene>
    <name evidence="6" type="ORF">TKK_013428</name>
</gene>
<dbReference type="GO" id="GO:0005576">
    <property type="term" value="C:extracellular region"/>
    <property type="evidence" value="ECO:0007669"/>
    <property type="project" value="UniProtKB-SubCell"/>
</dbReference>
<dbReference type="PROSITE" id="PS01010">
    <property type="entry name" value="CRISP_2"/>
    <property type="match status" value="1"/>
</dbReference>
<sequence>MDPMEAAVEEVDAEFYQGNKILYQLCFIWPYTRRSFQYCGRIIYIVNFSYTIYVTELAIQNVFELAFISVIFLMYIQFILMGKEIKDLLEKAVLYQNSVTNPEERELLYTMSRSHSPIISAIKEKLDGIGRKVLIILSAYILLGLSSTGCMILYAKKINNLFLLIEMVVSFECVLFFAFLFGHFGQILSDASTEIFYECYLASAQRRWGPAQPQVQWKWIQDPNRCMASNSPFRIRFPSTIYSFADPTQRCGRTVFDGLTDEEKRAIVDEHNRLRMKVARGEEFRGAPGPQPKPVRMETLVWDNKLAEAAQKLAYQCEMKHDKCRHYPEESVGQNLASIERSDPQQIRGLSVVKEMVNRWYEEVKYYNRNSVKSFNSLYGAGGKQTGHYTQLVWAETNRVGCGAMKYFQGGYYKMLLVCNYAPAGNVQGMPVYRTL</sequence>